<evidence type="ECO:0000256" key="2">
    <source>
        <dbReference type="ARBA" id="ARBA00022603"/>
    </source>
</evidence>
<evidence type="ECO:0000256" key="3">
    <source>
        <dbReference type="ARBA" id="ARBA00022679"/>
    </source>
</evidence>
<dbReference type="GO" id="GO:0004852">
    <property type="term" value="F:uroporphyrinogen-III synthase activity"/>
    <property type="evidence" value="ECO:0007669"/>
    <property type="project" value="InterPro"/>
</dbReference>
<dbReference type="GO" id="GO:0032259">
    <property type="term" value="P:methylation"/>
    <property type="evidence" value="ECO:0007669"/>
    <property type="project" value="UniProtKB-KW"/>
</dbReference>
<dbReference type="GO" id="GO:0004851">
    <property type="term" value="F:uroporphyrin-III C-methyltransferase activity"/>
    <property type="evidence" value="ECO:0007669"/>
    <property type="project" value="UniProtKB-EC"/>
</dbReference>
<evidence type="ECO:0000256" key="1">
    <source>
        <dbReference type="ARBA" id="ARBA00012162"/>
    </source>
</evidence>
<dbReference type="InterPro" id="IPR014776">
    <property type="entry name" value="4pyrrole_Mease_sub2"/>
</dbReference>
<dbReference type="InterPro" id="IPR050161">
    <property type="entry name" value="Siro_Cobalamin_biosynth"/>
</dbReference>
<evidence type="ECO:0000313" key="10">
    <source>
        <dbReference type="Proteomes" id="UP000000378"/>
    </source>
</evidence>
<dbReference type="InterPro" id="IPR014777">
    <property type="entry name" value="4pyrrole_Mease_sub1"/>
</dbReference>
<dbReference type="NCBIfam" id="NF004790">
    <property type="entry name" value="PRK06136.1"/>
    <property type="match status" value="1"/>
</dbReference>
<dbReference type="InterPro" id="IPR036108">
    <property type="entry name" value="4pyrrol_syn_uPrphyn_synt_sf"/>
</dbReference>
<dbReference type="PANTHER" id="PTHR45790:SF3">
    <property type="entry name" value="S-ADENOSYL-L-METHIONINE-DEPENDENT UROPORPHYRINOGEN III METHYLTRANSFERASE, CHLOROPLASTIC"/>
    <property type="match status" value="1"/>
</dbReference>
<name>D7CNA4_SYNLT</name>
<dbReference type="InterPro" id="IPR000878">
    <property type="entry name" value="4pyrrol_Mease"/>
</dbReference>
<dbReference type="EC" id="2.1.1.107" evidence="1"/>
<dbReference type="CDD" id="cd11642">
    <property type="entry name" value="SUMT"/>
    <property type="match status" value="1"/>
</dbReference>
<dbReference type="eggNOG" id="COG0007">
    <property type="taxonomic scope" value="Bacteria"/>
</dbReference>
<dbReference type="InterPro" id="IPR003754">
    <property type="entry name" value="4pyrrol_synth_uPrphyn_synth"/>
</dbReference>
<evidence type="ECO:0000256" key="5">
    <source>
        <dbReference type="ARBA" id="ARBA00023244"/>
    </source>
</evidence>
<dbReference type="Gene3D" id="3.40.50.10090">
    <property type="match status" value="2"/>
</dbReference>
<evidence type="ECO:0000256" key="6">
    <source>
        <dbReference type="RuleBase" id="RU003960"/>
    </source>
</evidence>
<feature type="domain" description="Tetrapyrrole methylase" evidence="7">
    <location>
        <begin position="6"/>
        <end position="218"/>
    </location>
</feature>
<dbReference type="FunFam" id="3.40.1010.10:FF:000001">
    <property type="entry name" value="Siroheme synthase"/>
    <property type="match status" value="1"/>
</dbReference>
<dbReference type="NCBIfam" id="TIGR01469">
    <property type="entry name" value="cobA_cysG_Cterm"/>
    <property type="match status" value="1"/>
</dbReference>
<reference evidence="9 10" key="2">
    <citation type="journal article" date="2010" name="Stand. Genomic Sci.">
        <title>Complete genome sequence of Syntrophothermus lipocalidus type strain (TGB-C1).</title>
        <authorList>
            <person name="Djao O.D."/>
            <person name="Zhang X."/>
            <person name="Lucas S."/>
            <person name="Lapidus A."/>
            <person name="Del Rio T.G."/>
            <person name="Nolan M."/>
            <person name="Tice H."/>
            <person name="Cheng J.F."/>
            <person name="Han C."/>
            <person name="Tapia R."/>
            <person name="Goodwin L."/>
            <person name="Pitluck S."/>
            <person name="Liolios K."/>
            <person name="Ivanova N."/>
            <person name="Mavromatis K."/>
            <person name="Mikhailova N."/>
            <person name="Ovchinnikova G."/>
            <person name="Pati A."/>
            <person name="Brambilla E."/>
            <person name="Chen A."/>
            <person name="Palaniappan K."/>
            <person name="Land M."/>
            <person name="Hauser L."/>
            <person name="Chang Y.J."/>
            <person name="Jeffries C.D."/>
            <person name="Rohde M."/>
            <person name="Sikorski J."/>
            <person name="Spring S."/>
            <person name="Goker M."/>
            <person name="Detter J.C."/>
            <person name="Woyke T."/>
            <person name="Bristow J."/>
            <person name="Eisen J.A."/>
            <person name="Markowitz V."/>
            <person name="Hugenholtz P."/>
            <person name="Kyrpides N.C."/>
            <person name="Klenk H.P."/>
        </authorList>
    </citation>
    <scope>NUCLEOTIDE SEQUENCE [LARGE SCALE GENOMIC DNA]</scope>
    <source>
        <strain evidence="10">DSM 12680 / TGB-C1</strain>
    </source>
</reference>
<dbReference type="Proteomes" id="UP000000378">
    <property type="component" value="Chromosome"/>
</dbReference>
<dbReference type="AlphaFoldDB" id="D7CNA4"/>
<keyword evidence="4" id="KW-0949">S-adenosyl-L-methionine</keyword>
<dbReference type="HOGENOM" id="CLU_011276_6_0_9"/>
<keyword evidence="10" id="KW-1185">Reference proteome</keyword>
<protein>
    <recommendedName>
        <fullName evidence="1">uroporphyrinogen-III C-methyltransferase</fullName>
        <ecNumber evidence="1">2.1.1.107</ecNumber>
    </recommendedName>
</protein>
<evidence type="ECO:0000259" key="7">
    <source>
        <dbReference type="Pfam" id="PF00590"/>
    </source>
</evidence>
<dbReference type="SUPFAM" id="SSF69618">
    <property type="entry name" value="HemD-like"/>
    <property type="match status" value="1"/>
</dbReference>
<evidence type="ECO:0000313" key="9">
    <source>
        <dbReference type="EMBL" id="ADI02189.1"/>
    </source>
</evidence>
<dbReference type="InterPro" id="IPR003043">
    <property type="entry name" value="Uropor_MeTrfase_CS"/>
</dbReference>
<evidence type="ECO:0000259" key="8">
    <source>
        <dbReference type="Pfam" id="PF02602"/>
    </source>
</evidence>
<dbReference type="EMBL" id="CP002048">
    <property type="protein sequence ID" value="ADI02189.1"/>
    <property type="molecule type" value="Genomic_DNA"/>
</dbReference>
<dbReference type="Pfam" id="PF02602">
    <property type="entry name" value="HEM4"/>
    <property type="match status" value="1"/>
</dbReference>
<dbReference type="FunFam" id="3.30.950.10:FF:000001">
    <property type="entry name" value="Siroheme synthase"/>
    <property type="match status" value="1"/>
</dbReference>
<dbReference type="OrthoDB" id="9815856at2"/>
<dbReference type="InterPro" id="IPR006366">
    <property type="entry name" value="CobA/CysG_C"/>
</dbReference>
<dbReference type="SUPFAM" id="SSF53790">
    <property type="entry name" value="Tetrapyrrole methylase"/>
    <property type="match status" value="1"/>
</dbReference>
<dbReference type="STRING" id="643648.Slip_1426"/>
<dbReference type="Gene3D" id="3.40.1010.10">
    <property type="entry name" value="Cobalt-precorrin-4 Transmethylase, Domain 1"/>
    <property type="match status" value="1"/>
</dbReference>
<keyword evidence="2 6" id="KW-0489">Methyltransferase</keyword>
<organism evidence="9 10">
    <name type="scientific">Syntrophothermus lipocalidus (strain DSM 12680 / TGB-C1)</name>
    <dbReference type="NCBI Taxonomy" id="643648"/>
    <lineage>
        <taxon>Bacteria</taxon>
        <taxon>Bacillati</taxon>
        <taxon>Bacillota</taxon>
        <taxon>Clostridia</taxon>
        <taxon>Eubacteriales</taxon>
        <taxon>Syntrophomonadaceae</taxon>
        <taxon>Syntrophothermus</taxon>
    </lineage>
</organism>
<accession>D7CNA4</accession>
<dbReference type="PROSITE" id="PS00840">
    <property type="entry name" value="SUMT_2"/>
    <property type="match status" value="1"/>
</dbReference>
<dbReference type="eggNOG" id="COG1587">
    <property type="taxonomic scope" value="Bacteria"/>
</dbReference>
<dbReference type="FunFam" id="3.40.50.10090:FF:000001">
    <property type="entry name" value="Bifunctional uroporphyrinogen-III C-methyltransferase/uroporphyrinogen-III synthase"/>
    <property type="match status" value="1"/>
</dbReference>
<dbReference type="CDD" id="cd06578">
    <property type="entry name" value="HemD"/>
    <property type="match status" value="1"/>
</dbReference>
<dbReference type="PANTHER" id="PTHR45790">
    <property type="entry name" value="SIROHEME SYNTHASE-RELATED"/>
    <property type="match status" value="1"/>
</dbReference>
<dbReference type="Gene3D" id="3.30.950.10">
    <property type="entry name" value="Methyltransferase, Cobalt-precorrin-4 Transmethylase, Domain 2"/>
    <property type="match status" value="1"/>
</dbReference>
<dbReference type="Pfam" id="PF00590">
    <property type="entry name" value="TP_methylase"/>
    <property type="match status" value="1"/>
</dbReference>
<reference evidence="10" key="1">
    <citation type="journal article" date="2010" name="Stand. Genomic Sci.">
        <title>Complete genome sequence of Syntrophothermus lipocalidus type strain (TGB-C1T).</title>
        <authorList>
            <consortium name="US DOE Joint Genome Institute (JGI-PGF)"/>
            <person name="Djao O."/>
            <person name="Zhang X."/>
            <person name="Lucas S."/>
            <person name="Lapidus A."/>
            <person name="Glavina Del Rio T."/>
            <person name="Nolan M."/>
            <person name="Tice H."/>
            <person name="Cheng J."/>
            <person name="Han C."/>
            <person name="Tapia R."/>
            <person name="Goodwin L."/>
            <person name="Pitluck S."/>
            <person name="Liolios K."/>
            <person name="Ivanova N."/>
            <person name="Mavromatis K."/>
            <person name="Mikhailova N."/>
            <person name="Ovchinnikova G."/>
            <person name="Pati A."/>
            <person name="Brambilla E."/>
            <person name="Chen A."/>
            <person name="Palaniappan K."/>
            <person name="Land M."/>
            <person name="Hauser L."/>
            <person name="Chang Y."/>
            <person name="Jeffries C."/>
            <person name="Rohde M."/>
            <person name="Sikorski J."/>
            <person name="Spring S."/>
            <person name="Goker M."/>
            <person name="Detter J."/>
            <person name="Woyke T."/>
            <person name="Bristow J."/>
            <person name="Eisen J."/>
            <person name="Markowitz V."/>
            <person name="Hugenholtz P."/>
            <person name="Kyrpides N."/>
            <person name="Klenk H."/>
        </authorList>
    </citation>
    <scope>NUCLEOTIDE SEQUENCE [LARGE SCALE GENOMIC DNA]</scope>
    <source>
        <strain evidence="10">DSM 12680 / TGB-C1</strain>
    </source>
</reference>
<gene>
    <name evidence="9" type="ordered locus">Slip_1426</name>
</gene>
<feature type="domain" description="Tetrapyrrole biosynthesis uroporphyrinogen III synthase" evidence="8">
    <location>
        <begin position="269"/>
        <end position="498"/>
    </location>
</feature>
<sequence>MSTEGMVYLVGAGPGDPGLFTIRGKQCLERADVVIYDRLVSMRILGYAPAKAEMIYVGKASSEHTLTQDEINRLLVEKAQQGKTVVRLKGGDPFVFGRGGEEALYLRKHGVPFEIVPGVTSAVAVPAYAGIPVTHREMTSTLAIVTGHERPDKDATSVQWDRIATGIGTLVFLMGVENLAHIVRNLLAYGRDSGTPCAVIRWGTLPEQEVVTGTLADIEKKVQEANLLPPAILVVGEVVQLRQELMWFENRPLFGKRIVVTRSREQASRLSSMIEALGGHVVEIPTIKITPSADMSPLYRCFDVINTYHWLIFTSVNGVQIFFDEMLKCGKDIRDLKGLHIAAIGPATAQALKEKGLVVDVVPEEFRAEGIVRDMKGRIRPGSKVLLPRARGARDVLPEVLRDWGAEVTEVHLYQALTEKVAPEHLEALLTGHVDAITFTSSSTVKNFVKILGDKNIEEVTQTARVVCIGPVTAATAQEMGMRVDKVASEYTVPGLVQALVEMFQES</sequence>
<proteinExistence type="inferred from homology"/>
<comment type="similarity">
    <text evidence="6">Belongs to the precorrin methyltransferase family.</text>
</comment>
<keyword evidence="5" id="KW-0627">Porphyrin biosynthesis</keyword>
<dbReference type="KEGG" id="slp:Slip_1426"/>
<keyword evidence="3 6" id="KW-0808">Transferase</keyword>
<evidence type="ECO:0000256" key="4">
    <source>
        <dbReference type="ARBA" id="ARBA00022691"/>
    </source>
</evidence>
<dbReference type="RefSeq" id="WP_013175591.1">
    <property type="nucleotide sequence ID" value="NC_014220.1"/>
</dbReference>
<dbReference type="GO" id="GO:0019354">
    <property type="term" value="P:siroheme biosynthetic process"/>
    <property type="evidence" value="ECO:0007669"/>
    <property type="project" value="InterPro"/>
</dbReference>
<dbReference type="InterPro" id="IPR035996">
    <property type="entry name" value="4pyrrol_Methylase_sf"/>
</dbReference>